<keyword evidence="4" id="KW-1185">Reference proteome</keyword>
<gene>
    <name evidence="3" type="ORF">SAMN04488004_12326</name>
</gene>
<evidence type="ECO:0000313" key="4">
    <source>
        <dbReference type="Proteomes" id="UP000199550"/>
    </source>
</evidence>
<dbReference type="AlphaFoldDB" id="A0A1I4I7M8"/>
<feature type="compositionally biased region" description="Basic and acidic residues" evidence="1">
    <location>
        <begin position="23"/>
        <end position="35"/>
    </location>
</feature>
<organism evidence="3 4">
    <name type="scientific">Loktanella salsilacus</name>
    <dbReference type="NCBI Taxonomy" id="195913"/>
    <lineage>
        <taxon>Bacteria</taxon>
        <taxon>Pseudomonadati</taxon>
        <taxon>Pseudomonadota</taxon>
        <taxon>Alphaproteobacteria</taxon>
        <taxon>Rhodobacterales</taxon>
        <taxon>Roseobacteraceae</taxon>
        <taxon>Loktanella</taxon>
    </lineage>
</organism>
<feature type="compositionally biased region" description="Polar residues" evidence="1">
    <location>
        <begin position="170"/>
        <end position="183"/>
    </location>
</feature>
<dbReference type="RefSeq" id="WP_139222667.1">
    <property type="nucleotide sequence ID" value="NZ_FOTF01000023.1"/>
</dbReference>
<accession>A0A1I4I7M8</accession>
<protein>
    <submittedName>
        <fullName evidence="3">Hint domain-containing protein</fullName>
    </submittedName>
</protein>
<dbReference type="Proteomes" id="UP000199550">
    <property type="component" value="Unassembled WGS sequence"/>
</dbReference>
<feature type="domain" description="Hedgehog/Intein (Hint)" evidence="2">
    <location>
        <begin position="153"/>
        <end position="234"/>
    </location>
</feature>
<feature type="region of interest" description="Disordered" evidence="1">
    <location>
        <begin position="170"/>
        <end position="210"/>
    </location>
</feature>
<evidence type="ECO:0000256" key="1">
    <source>
        <dbReference type="SAM" id="MobiDB-lite"/>
    </source>
</evidence>
<dbReference type="InterPro" id="IPR028992">
    <property type="entry name" value="Hedgehog/Intein_dom"/>
</dbReference>
<sequence>MVNFNTSNTSNTSLNETVDGDFADDHADDHIDGRGGSDPNCGAARNDNLTHRSDVSLDAVTADGGCKISDIDVLALQAGIDRGDWTDVRFYCSDGELIYDSTNPVAGQDDSTLPENGRVTLMDGNNVACHVSLSEIEKLVSGFDLGDRIAASDQEVTDLSVDDIFLTQDTDTGPIMQNGQRKLSPSDLHRATRSQTDHAAAGSLGDSVPMHDRVLSPKHQLLIEAQRGALLFAELDRKLSVQKEHGWRRGTGAGGRKFWTVRKVGYKILGRWISTSSHVVEKSRSVQGARVIKHFSR</sequence>
<evidence type="ECO:0000313" key="3">
    <source>
        <dbReference type="EMBL" id="SFL50087.1"/>
    </source>
</evidence>
<name>A0A1I4I7M8_9RHOB</name>
<feature type="region of interest" description="Disordered" evidence="1">
    <location>
        <begin position="1"/>
        <end position="47"/>
    </location>
</feature>
<dbReference type="STRING" id="195913.SAMN04488004_12326"/>
<evidence type="ECO:0000259" key="2">
    <source>
        <dbReference type="Pfam" id="PF13403"/>
    </source>
</evidence>
<feature type="compositionally biased region" description="Low complexity" evidence="1">
    <location>
        <begin position="1"/>
        <end position="13"/>
    </location>
</feature>
<proteinExistence type="predicted"/>
<dbReference type="Pfam" id="PF13403">
    <property type="entry name" value="Hint_2"/>
    <property type="match status" value="1"/>
</dbReference>
<dbReference type="EMBL" id="FOTF01000023">
    <property type="protein sequence ID" value="SFL50087.1"/>
    <property type="molecule type" value="Genomic_DNA"/>
</dbReference>
<reference evidence="3 4" key="1">
    <citation type="submission" date="2016-10" db="EMBL/GenBank/DDBJ databases">
        <authorList>
            <person name="de Groot N.N."/>
        </authorList>
    </citation>
    <scope>NUCLEOTIDE SEQUENCE [LARGE SCALE GENOMIC DNA]</scope>
    <source>
        <strain evidence="3 4">DSM 16199</strain>
    </source>
</reference>